<evidence type="ECO:0000256" key="1">
    <source>
        <dbReference type="ARBA" id="ARBA00001933"/>
    </source>
</evidence>
<dbReference type="Proteomes" id="UP001441944">
    <property type="component" value="Unassembled WGS sequence"/>
</dbReference>
<evidence type="ECO:0000259" key="5">
    <source>
        <dbReference type="Pfam" id="PF01636"/>
    </source>
</evidence>
<evidence type="ECO:0000256" key="2">
    <source>
        <dbReference type="ARBA" id="ARBA00008954"/>
    </source>
</evidence>
<gene>
    <name evidence="6" type="ORF">NBRC116598_02210</name>
</gene>
<dbReference type="InterPro" id="IPR005814">
    <property type="entry name" value="Aminotrans_3"/>
</dbReference>
<dbReference type="Gene3D" id="3.90.1150.10">
    <property type="entry name" value="Aspartate Aminotransferase, domain 1"/>
    <property type="match status" value="1"/>
</dbReference>
<comment type="caution">
    <text evidence="6">The sequence shown here is derived from an EMBL/GenBank/DDBJ whole genome shotgun (WGS) entry which is preliminary data.</text>
</comment>
<comment type="cofactor">
    <cofactor evidence="1">
        <name>pyridoxal 5'-phosphate</name>
        <dbReference type="ChEBI" id="CHEBI:597326"/>
    </cofactor>
</comment>
<dbReference type="InterPro" id="IPR002575">
    <property type="entry name" value="Aminoglycoside_PTrfase"/>
</dbReference>
<dbReference type="SUPFAM" id="SSF53383">
    <property type="entry name" value="PLP-dependent transferases"/>
    <property type="match status" value="1"/>
</dbReference>
<dbReference type="SUPFAM" id="SSF51261">
    <property type="entry name" value="Duplicated hybrid motif"/>
    <property type="match status" value="1"/>
</dbReference>
<dbReference type="PANTHER" id="PTHR45688:SF13">
    <property type="entry name" value="ALANINE--GLYOXYLATE AMINOTRANSFERASE 2-LIKE"/>
    <property type="match status" value="1"/>
</dbReference>
<dbReference type="CDD" id="cd12797">
    <property type="entry name" value="M23_peptidase"/>
    <property type="match status" value="1"/>
</dbReference>
<keyword evidence="6" id="KW-0032">Aminotransferase</keyword>
<dbReference type="InterPro" id="IPR011055">
    <property type="entry name" value="Dup_hybrid_motif"/>
</dbReference>
<dbReference type="PROSITE" id="PS00600">
    <property type="entry name" value="AA_TRANSFER_CLASS_3"/>
    <property type="match status" value="1"/>
</dbReference>
<dbReference type="NCBIfam" id="NF004799">
    <property type="entry name" value="PRK06148.1"/>
    <property type="match status" value="1"/>
</dbReference>
<dbReference type="InterPro" id="IPR016047">
    <property type="entry name" value="M23ase_b-sheet_dom"/>
</dbReference>
<dbReference type="Gene3D" id="3.90.1200.10">
    <property type="match status" value="1"/>
</dbReference>
<evidence type="ECO:0000259" key="4">
    <source>
        <dbReference type="Pfam" id="PF01551"/>
    </source>
</evidence>
<protein>
    <submittedName>
        <fullName evidence="6">Aminotransferase class III-fold pyridoxal phosphate-dependent enzyme</fullName>
    </submittedName>
</protein>
<dbReference type="Pfam" id="PF00202">
    <property type="entry name" value="Aminotran_3"/>
    <property type="match status" value="1"/>
</dbReference>
<evidence type="ECO:0000256" key="3">
    <source>
        <dbReference type="ARBA" id="ARBA00022898"/>
    </source>
</evidence>
<dbReference type="SUPFAM" id="SSF56112">
    <property type="entry name" value="Protein kinase-like (PK-like)"/>
    <property type="match status" value="1"/>
</dbReference>
<dbReference type="PANTHER" id="PTHR45688">
    <property type="match status" value="1"/>
</dbReference>
<dbReference type="InterPro" id="IPR015422">
    <property type="entry name" value="PyrdxlP-dep_Trfase_small"/>
</dbReference>
<feature type="domain" description="Aminoglycoside phosphotransferase" evidence="5">
    <location>
        <begin position="34"/>
        <end position="277"/>
    </location>
</feature>
<keyword evidence="7" id="KW-1185">Reference proteome</keyword>
<dbReference type="Pfam" id="PF01551">
    <property type="entry name" value="Peptidase_M23"/>
    <property type="match status" value="1"/>
</dbReference>
<dbReference type="CDD" id="cd00610">
    <property type="entry name" value="OAT_like"/>
    <property type="match status" value="1"/>
</dbReference>
<dbReference type="InterPro" id="IPR015421">
    <property type="entry name" value="PyrdxlP-dep_Trfase_major"/>
</dbReference>
<comment type="similarity">
    <text evidence="2">Belongs to the class-III pyridoxal-phosphate-dependent aminotransferase family.</text>
</comment>
<keyword evidence="6" id="KW-0808">Transferase</keyword>
<organism evidence="6 7">
    <name type="scientific">Pseudophaeobacter arcticus</name>
    <dbReference type="NCBI Taxonomy" id="385492"/>
    <lineage>
        <taxon>Bacteria</taxon>
        <taxon>Pseudomonadati</taxon>
        <taxon>Pseudomonadota</taxon>
        <taxon>Alphaproteobacteria</taxon>
        <taxon>Rhodobacterales</taxon>
        <taxon>Paracoccaceae</taxon>
        <taxon>Pseudophaeobacter</taxon>
    </lineage>
</organism>
<feature type="domain" description="M23ase beta-sheet core" evidence="4">
    <location>
        <begin position="443"/>
        <end position="543"/>
    </location>
</feature>
<sequence length="1015" mass="110427">MDCQFSADGETIIMNLQHWADALNSHWGITADLRRLDGEYDLNFIATDTEGTGYILKAMRPGCEAWLVEMQVQAFQHIATRSPDLPCPRVIPAADGAAMLSLPDAEGAARLCWVLECLPGKCYANTAPKTLSLIHEVGAVLGGAGKALADFQHPGLQRDFKWDLMRAGWVGSEIDSIAEPARQSLIREIDTEFAKLEPVLATLPKQAIHNDANDYNIMVTGELTAPRRVSGLIDLGDICAAPRVCDLAIAAAYIVLDHADPEAALAALVAGYHSAYPLTPQEVDLVYPLLRMRLAVSVVNSTLMAAENPDDPYVTISQAPAWRFLEGVDIHPGLLSARLRAACDMPVVDGADRVMQWIESERGNFANLMGEDLSDAPMGSLSVENSTWPQNPFHMPLAEAARVGEEFEDGGKIWLGYYHEPRLIYAEPAFRKGPYKASNRRTVHLAVDAFAPAGTPMFAPLAGEVFVVENRTGHLDYGGVIILRHVTPAGDPFYTLYGHLNPECCTRLKVGDQIEQGAAFCRLGDASMNGGWAPHVHFQLALTTQGIEADWPGVGDPDEMYLWRAVCPNPAALLNLPDDKCRYEPTSKEAIQQGRKDHFGGNLSLTYADPVMLVRGWKHHLFDEWGRPYLDAYNNVPHVGHAHPRIQAIAADQLKRMNSNTRYLHPAQTAFADKILSKLPDHLEVCFFVNSGSEANELALRLARAHTGAKGMVTPDHGYHGNTTGAIDVSAYKFNAKGGIGKSDWVELVEVADDYRGSYRRDDPNRAQKFADLVDPAIAALQQRGQGIAGFIAETFPSVGGQIIPPKGYLPAVYDKIRAAGGICIADEVQTGLGRLGEYYFGFEHQGASPDIVVMGKPIGNGHPIGVLVTTRAIADSFAKGPEFFSTFGGSTLSCRMGKEVLDIVDDEALQQNARMMGAELITGLTALQDKHASIGDVRGMGLFLGVELITEDGSEATQICSYVKNRMRDHRILIGSEGPKDNILKIRPPLTIDSEGVEMILAALDSILSEVSQS</sequence>
<dbReference type="Gene3D" id="2.70.70.10">
    <property type="entry name" value="Glucose Permease (Domain IIA)"/>
    <property type="match status" value="1"/>
</dbReference>
<dbReference type="GO" id="GO:0008483">
    <property type="term" value="F:transaminase activity"/>
    <property type="evidence" value="ECO:0007669"/>
    <property type="project" value="UniProtKB-KW"/>
</dbReference>
<accession>A0ABQ0AFX8</accession>
<dbReference type="Pfam" id="PF01636">
    <property type="entry name" value="APH"/>
    <property type="match status" value="1"/>
</dbReference>
<name>A0ABQ0AFX8_9RHOB</name>
<dbReference type="Gene3D" id="3.40.640.10">
    <property type="entry name" value="Type I PLP-dependent aspartate aminotransferase-like (Major domain)"/>
    <property type="match status" value="1"/>
</dbReference>
<evidence type="ECO:0000313" key="7">
    <source>
        <dbReference type="Proteomes" id="UP001441944"/>
    </source>
</evidence>
<evidence type="ECO:0000313" key="6">
    <source>
        <dbReference type="EMBL" id="GAA6194777.1"/>
    </source>
</evidence>
<proteinExistence type="inferred from homology"/>
<reference evidence="6 7" key="1">
    <citation type="submission" date="2024-04" db="EMBL/GenBank/DDBJ databases">
        <title>Draft genome sequence of Pseudophaeobacter arcticus NBRC 116598.</title>
        <authorList>
            <person name="Miyakawa T."/>
            <person name="Kusuya Y."/>
            <person name="Miura T."/>
        </authorList>
    </citation>
    <scope>NUCLEOTIDE SEQUENCE [LARGE SCALE GENOMIC DNA]</scope>
    <source>
        <strain evidence="6 7">SU-CL00105</strain>
    </source>
</reference>
<keyword evidence="3" id="KW-0663">Pyridoxal phosphate</keyword>
<dbReference type="InterPro" id="IPR011009">
    <property type="entry name" value="Kinase-like_dom_sf"/>
</dbReference>
<dbReference type="InterPro" id="IPR015424">
    <property type="entry name" value="PyrdxlP-dep_Trfase"/>
</dbReference>
<dbReference type="EMBL" id="BAABWU010000001">
    <property type="protein sequence ID" value="GAA6194777.1"/>
    <property type="molecule type" value="Genomic_DNA"/>
</dbReference>
<dbReference type="InterPro" id="IPR049704">
    <property type="entry name" value="Aminotrans_3_PPA_site"/>
</dbReference>